<keyword evidence="2" id="KW-1185">Reference proteome</keyword>
<dbReference type="EMBL" id="CACVBS010000035">
    <property type="protein sequence ID" value="CAA7262207.1"/>
    <property type="molecule type" value="Genomic_DNA"/>
</dbReference>
<accession>A0A8S0XPS9</accession>
<gene>
    <name evidence="1" type="ORF">AAE3_LOCUS4530</name>
</gene>
<reference evidence="1 2" key="1">
    <citation type="submission" date="2020-01" db="EMBL/GenBank/DDBJ databases">
        <authorList>
            <person name="Gupta K D."/>
        </authorList>
    </citation>
    <scope>NUCLEOTIDE SEQUENCE [LARGE SCALE GENOMIC DNA]</scope>
</reference>
<dbReference type="Proteomes" id="UP000467700">
    <property type="component" value="Unassembled WGS sequence"/>
</dbReference>
<evidence type="ECO:0000313" key="2">
    <source>
        <dbReference type="Proteomes" id="UP000467700"/>
    </source>
</evidence>
<name>A0A8S0XPS9_CYCAE</name>
<comment type="caution">
    <text evidence="1">The sequence shown here is derived from an EMBL/GenBank/DDBJ whole genome shotgun (WGS) entry which is preliminary data.</text>
</comment>
<protein>
    <submittedName>
        <fullName evidence="1">Uncharacterized protein</fullName>
    </submittedName>
</protein>
<evidence type="ECO:0000313" key="1">
    <source>
        <dbReference type="EMBL" id="CAA7262207.1"/>
    </source>
</evidence>
<proteinExistence type="predicted"/>
<sequence length="313" mass="35807">MLHISLPRKYPKANRDVHTLDPKAYTIRRQKQITLTGSNPTIHVHLAADHQPVQLTYELSAQGRIPWPNNSRGFLYYFSPPDRPRIAGELRFRLTESDDPSTFGSGKDIRVSSTNEPWRRPLYSLAQNPHAQTRPLYDQLVEQELVPSALAAALDKLPKLSLMYTRCRILHTLDDPFPLDLAANWQSMVAISEEGVGQISLLKQFRDHRTMSAPLIVRYLVGVMLARFERSQSQPRSVVLRFLEEINPVVCVVPKYDEYIDKPHAGGLYTKHYHGTRRPWYLDIDDPRKGKLMAEGLRLLWDSTEATATGVEC</sequence>
<dbReference type="AlphaFoldDB" id="A0A8S0XPS9"/>
<dbReference type="OrthoDB" id="2750929at2759"/>
<organism evidence="1 2">
    <name type="scientific">Cyclocybe aegerita</name>
    <name type="common">Black poplar mushroom</name>
    <name type="synonym">Agrocybe aegerita</name>
    <dbReference type="NCBI Taxonomy" id="1973307"/>
    <lineage>
        <taxon>Eukaryota</taxon>
        <taxon>Fungi</taxon>
        <taxon>Dikarya</taxon>
        <taxon>Basidiomycota</taxon>
        <taxon>Agaricomycotina</taxon>
        <taxon>Agaricomycetes</taxon>
        <taxon>Agaricomycetidae</taxon>
        <taxon>Agaricales</taxon>
        <taxon>Agaricineae</taxon>
        <taxon>Bolbitiaceae</taxon>
        <taxon>Cyclocybe</taxon>
    </lineage>
</organism>